<feature type="compositionally biased region" description="Low complexity" evidence="4">
    <location>
        <begin position="507"/>
        <end position="516"/>
    </location>
</feature>
<dbReference type="InterPro" id="IPR039781">
    <property type="entry name" value="Rad21/Rec8-like"/>
</dbReference>
<feature type="domain" description="Rad21/Rec8-like protein N-terminal" evidence="6">
    <location>
        <begin position="1"/>
        <end position="114"/>
    </location>
</feature>
<dbReference type="PANTHER" id="PTHR12585:SF70">
    <property type="entry name" value="RAD21_REC8 N TERMINAL DOMAIN PROTEIN (AFU_ORTHOLOGUE AFUA_6G02900)"/>
    <property type="match status" value="1"/>
</dbReference>
<dbReference type="InterPro" id="IPR036390">
    <property type="entry name" value="WH_DNA-bd_sf"/>
</dbReference>
<dbReference type="GO" id="GO:0007064">
    <property type="term" value="P:mitotic sister chromatid cohesion"/>
    <property type="evidence" value="ECO:0007669"/>
    <property type="project" value="TreeGrafter"/>
</dbReference>
<reference evidence="7" key="1">
    <citation type="journal article" date="2023" name="Mol. Phylogenet. Evol.">
        <title>Genome-scale phylogeny and comparative genomics of the fungal order Sordariales.</title>
        <authorList>
            <person name="Hensen N."/>
            <person name="Bonometti L."/>
            <person name="Westerberg I."/>
            <person name="Brannstrom I.O."/>
            <person name="Guillou S."/>
            <person name="Cros-Aarteil S."/>
            <person name="Calhoun S."/>
            <person name="Haridas S."/>
            <person name="Kuo A."/>
            <person name="Mondo S."/>
            <person name="Pangilinan J."/>
            <person name="Riley R."/>
            <person name="LaButti K."/>
            <person name="Andreopoulos B."/>
            <person name="Lipzen A."/>
            <person name="Chen C."/>
            <person name="Yan M."/>
            <person name="Daum C."/>
            <person name="Ng V."/>
            <person name="Clum A."/>
            <person name="Steindorff A."/>
            <person name="Ohm R.A."/>
            <person name="Martin F."/>
            <person name="Silar P."/>
            <person name="Natvig D.O."/>
            <person name="Lalanne C."/>
            <person name="Gautier V."/>
            <person name="Ament-Velasquez S.L."/>
            <person name="Kruys A."/>
            <person name="Hutchinson M.I."/>
            <person name="Powell A.J."/>
            <person name="Barry K."/>
            <person name="Miller A.N."/>
            <person name="Grigoriev I.V."/>
            <person name="Debuchy R."/>
            <person name="Gladieux P."/>
            <person name="Hiltunen Thoren M."/>
            <person name="Johannesson H."/>
        </authorList>
    </citation>
    <scope>NUCLEOTIDE SEQUENCE</scope>
    <source>
        <strain evidence="7">CBS 958.72</strain>
    </source>
</reference>
<comment type="similarity">
    <text evidence="2">Belongs to the rad21 family.</text>
</comment>
<dbReference type="Proteomes" id="UP001287356">
    <property type="component" value="Unassembled WGS sequence"/>
</dbReference>
<feature type="region of interest" description="Disordered" evidence="4">
    <location>
        <begin position="576"/>
        <end position="596"/>
    </location>
</feature>
<dbReference type="GO" id="GO:0030892">
    <property type="term" value="C:mitotic cohesin complex"/>
    <property type="evidence" value="ECO:0007669"/>
    <property type="project" value="TreeGrafter"/>
</dbReference>
<reference evidence="7" key="2">
    <citation type="submission" date="2023-06" db="EMBL/GenBank/DDBJ databases">
        <authorList>
            <consortium name="Lawrence Berkeley National Laboratory"/>
            <person name="Haridas S."/>
            <person name="Hensen N."/>
            <person name="Bonometti L."/>
            <person name="Westerberg I."/>
            <person name="Brannstrom I.O."/>
            <person name="Guillou S."/>
            <person name="Cros-Aarteil S."/>
            <person name="Calhoun S."/>
            <person name="Kuo A."/>
            <person name="Mondo S."/>
            <person name="Pangilinan J."/>
            <person name="Riley R."/>
            <person name="Labutti K."/>
            <person name="Andreopoulos B."/>
            <person name="Lipzen A."/>
            <person name="Chen C."/>
            <person name="Yanf M."/>
            <person name="Daum C."/>
            <person name="Ng V."/>
            <person name="Clum A."/>
            <person name="Steindorff A."/>
            <person name="Ohm R."/>
            <person name="Martin F."/>
            <person name="Silar P."/>
            <person name="Natvig D."/>
            <person name="Lalanne C."/>
            <person name="Gautier V."/>
            <person name="Ament-Velasquez S.L."/>
            <person name="Kruys A."/>
            <person name="Hutchinson M.I."/>
            <person name="Powell A.J."/>
            <person name="Barry K."/>
            <person name="Miller A.N."/>
            <person name="Grigoriev I.V."/>
            <person name="Debuchy R."/>
            <person name="Gladieux P."/>
            <person name="Thoren M.H."/>
            <person name="Johannesson H."/>
        </authorList>
    </citation>
    <scope>NUCLEOTIDE SEQUENCE</scope>
    <source>
        <strain evidence="7">CBS 958.72</strain>
    </source>
</reference>
<comment type="subcellular location">
    <subcellularLocation>
        <location evidence="1">Nucleus</location>
    </subcellularLocation>
</comment>
<dbReference type="SUPFAM" id="SSF46785">
    <property type="entry name" value="Winged helix' DNA-binding domain"/>
    <property type="match status" value="1"/>
</dbReference>
<evidence type="ECO:0000259" key="6">
    <source>
        <dbReference type="Pfam" id="PF04825"/>
    </source>
</evidence>
<keyword evidence="8" id="KW-1185">Reference proteome</keyword>
<dbReference type="Pfam" id="PF04825">
    <property type="entry name" value="Rad21_Rec8_N"/>
    <property type="match status" value="1"/>
</dbReference>
<sequence length="704" mass="76983">MFWSHEILTSRQHGVATVWLVSTIGFRSAHRKISRKAIQEVDVQKACETILQPGAPIALRLQGSLLYGVSRVYSQQCTYVLTDAEKVQTTMRTFYGVLAGDENAIDPQAGKAKRDQITLPNDPNFDLTIKLPAFHFDGDGNLIPPHECQASGKTSSQFSPMQLDHSSSGGGASFIGGLDLPPSPFGGGSSQLQSPFGLGSAMSQQKDPENNLVHLRDDEEELQVTDDWGLEIDAEGNVMEILGEPELPQLPRPEGAHRDDYIHKDEVPFPVIDDQGDVVMAIDAAEAVLPHAEAIHPQPESIEQQLAEEYDLSSERARVPAQKRRRRALLAPDHETQLSRQEIKSWSAEYLATAETERARRARHGTTAADARVNAFQFVFGRGVANVGSPTGIPDFSHPLARIFAGNSLQTILLSSIVEEQDEDEAPRGRCRSALEALELEGEDEERRVRRRISEDAELQAGQGVQIGAVLGSDGHLIMDPEEEREVGREAGSNLPDLPSDVPWNRHSSQVPSSSVKGGGGSKLGHSASGRQVSASPLRNRGNTLLPEIERFSDSQPAYGSDGVLPVFHSANTFSDPIIEGMGSQDRQKKNRGEANTSQVMQDALDHEGLNFLSFVQTVALDKGDADDNDTDEDDNTGETDRRKWVGFEELFESADQKRAVVAQAFYHVLSLATKNIIKVRQEGVNNVPFGPIRVGVTMPPIDE</sequence>
<dbReference type="InterPro" id="IPR006909">
    <property type="entry name" value="Rad21/Rec8_C_eu"/>
</dbReference>
<evidence type="ECO:0000313" key="8">
    <source>
        <dbReference type="Proteomes" id="UP001287356"/>
    </source>
</evidence>
<protein>
    <submittedName>
        <fullName evidence="7">Rec8 like protein-domain-containing protein</fullName>
    </submittedName>
</protein>
<dbReference type="GO" id="GO:0003682">
    <property type="term" value="F:chromatin binding"/>
    <property type="evidence" value="ECO:0007669"/>
    <property type="project" value="TreeGrafter"/>
</dbReference>
<evidence type="ECO:0000256" key="1">
    <source>
        <dbReference type="ARBA" id="ARBA00004123"/>
    </source>
</evidence>
<proteinExistence type="inferred from homology"/>
<dbReference type="Gene3D" id="1.10.10.580">
    <property type="entry name" value="Structural maintenance of chromosome 1. Chain E"/>
    <property type="match status" value="1"/>
</dbReference>
<evidence type="ECO:0000256" key="4">
    <source>
        <dbReference type="SAM" id="MobiDB-lite"/>
    </source>
</evidence>
<dbReference type="AlphaFoldDB" id="A0AAE0N175"/>
<organism evidence="7 8">
    <name type="scientific">Lasiosphaeria ovina</name>
    <dbReference type="NCBI Taxonomy" id="92902"/>
    <lineage>
        <taxon>Eukaryota</taxon>
        <taxon>Fungi</taxon>
        <taxon>Dikarya</taxon>
        <taxon>Ascomycota</taxon>
        <taxon>Pezizomycotina</taxon>
        <taxon>Sordariomycetes</taxon>
        <taxon>Sordariomycetidae</taxon>
        <taxon>Sordariales</taxon>
        <taxon>Lasiosphaeriaceae</taxon>
        <taxon>Lasiosphaeria</taxon>
    </lineage>
</organism>
<evidence type="ECO:0000313" key="7">
    <source>
        <dbReference type="EMBL" id="KAK3367076.1"/>
    </source>
</evidence>
<gene>
    <name evidence="7" type="ORF">B0T24DRAFT_709635</name>
</gene>
<feature type="compositionally biased region" description="Polar residues" evidence="4">
    <location>
        <begin position="151"/>
        <end position="160"/>
    </location>
</feature>
<evidence type="ECO:0000256" key="2">
    <source>
        <dbReference type="ARBA" id="ARBA00009870"/>
    </source>
</evidence>
<dbReference type="Pfam" id="PF04824">
    <property type="entry name" value="Rad21_Rec8"/>
    <property type="match status" value="1"/>
</dbReference>
<dbReference type="GO" id="GO:0005634">
    <property type="term" value="C:nucleus"/>
    <property type="evidence" value="ECO:0007669"/>
    <property type="project" value="UniProtKB-SubCell"/>
</dbReference>
<comment type="caution">
    <text evidence="7">The sequence shown here is derived from an EMBL/GenBank/DDBJ whole genome shotgun (WGS) entry which is preliminary data.</text>
</comment>
<dbReference type="CDD" id="cd21789">
    <property type="entry name" value="Rad21_Rec8_M_SpRec8p-like"/>
    <property type="match status" value="1"/>
</dbReference>
<accession>A0AAE0N175</accession>
<dbReference type="PANTHER" id="PTHR12585">
    <property type="entry name" value="SCC1 / RAD21 FAMILY MEMBER"/>
    <property type="match status" value="1"/>
</dbReference>
<name>A0AAE0N175_9PEZI</name>
<feature type="domain" description="Rad21/Rec8-like protein C-terminal eukaryotic" evidence="5">
    <location>
        <begin position="654"/>
        <end position="683"/>
    </location>
</feature>
<keyword evidence="3" id="KW-0539">Nucleus</keyword>
<feature type="region of interest" description="Disordered" evidence="4">
    <location>
        <begin position="149"/>
        <end position="176"/>
    </location>
</feature>
<dbReference type="InterPro" id="IPR023093">
    <property type="entry name" value="ScpA-like_C"/>
</dbReference>
<evidence type="ECO:0000256" key="3">
    <source>
        <dbReference type="ARBA" id="ARBA00023242"/>
    </source>
</evidence>
<evidence type="ECO:0000259" key="5">
    <source>
        <dbReference type="Pfam" id="PF04824"/>
    </source>
</evidence>
<dbReference type="InterPro" id="IPR006910">
    <property type="entry name" value="Rad21_Rec8_N"/>
</dbReference>
<feature type="region of interest" description="Disordered" evidence="4">
    <location>
        <begin position="483"/>
        <end position="539"/>
    </location>
</feature>
<dbReference type="EMBL" id="JAULSN010000007">
    <property type="protein sequence ID" value="KAK3367076.1"/>
    <property type="molecule type" value="Genomic_DNA"/>
</dbReference>